<protein>
    <recommendedName>
        <fullName evidence="3">Dihydrodiol dehydrogenase</fullName>
    </recommendedName>
</protein>
<evidence type="ECO:0000313" key="1">
    <source>
        <dbReference type="EMBL" id="SDC51220.1"/>
    </source>
</evidence>
<dbReference type="Proteomes" id="UP000199417">
    <property type="component" value="Unassembled WGS sequence"/>
</dbReference>
<reference evidence="1 2" key="1">
    <citation type="submission" date="2016-10" db="EMBL/GenBank/DDBJ databases">
        <authorList>
            <person name="de Groot N.N."/>
        </authorList>
    </citation>
    <scope>NUCLEOTIDE SEQUENCE [LARGE SCALE GENOMIC DNA]</scope>
    <source>
        <strain evidence="1 2">JCM 11308</strain>
    </source>
</reference>
<evidence type="ECO:0000313" key="2">
    <source>
        <dbReference type="Proteomes" id="UP000199417"/>
    </source>
</evidence>
<gene>
    <name evidence="1" type="ORF">SAMN05444580_10178</name>
</gene>
<name>A0A1G6M6Z1_9NOCA</name>
<accession>A0A1G6M6Z1</accession>
<sequence>MKLSWEGEAEDAAAAARANSRLGVLQDQRDGETIVIANEFSDMRISKVHTRNGVRLLIESPKSGQWITLDALELEALTWQNETTLSAMVGKPFQSLIATEDAS</sequence>
<dbReference type="STRING" id="168276.SAMN05444580_10178"/>
<dbReference type="RefSeq" id="WP_072844410.1">
    <property type="nucleotide sequence ID" value="NZ_FNAB01000001.1"/>
</dbReference>
<dbReference type="AlphaFoldDB" id="A0A1G6M6Z1"/>
<organism evidence="1 2">
    <name type="scientific">Rhodococcus tukisamuensis</name>
    <dbReference type="NCBI Taxonomy" id="168276"/>
    <lineage>
        <taxon>Bacteria</taxon>
        <taxon>Bacillati</taxon>
        <taxon>Actinomycetota</taxon>
        <taxon>Actinomycetes</taxon>
        <taxon>Mycobacteriales</taxon>
        <taxon>Nocardiaceae</taxon>
        <taxon>Rhodococcus</taxon>
    </lineage>
</organism>
<evidence type="ECO:0008006" key="3">
    <source>
        <dbReference type="Google" id="ProtNLM"/>
    </source>
</evidence>
<dbReference type="EMBL" id="FNAB01000001">
    <property type="protein sequence ID" value="SDC51220.1"/>
    <property type="molecule type" value="Genomic_DNA"/>
</dbReference>
<keyword evidence="2" id="KW-1185">Reference proteome</keyword>
<proteinExistence type="predicted"/>